<protein>
    <recommendedName>
        <fullName evidence="3 5">Flagellar hook protein FlgE</fullName>
    </recommendedName>
</protein>
<keyword evidence="8" id="KW-0282">Flagellum</keyword>
<evidence type="ECO:0000259" key="7">
    <source>
        <dbReference type="Pfam" id="PF07559"/>
    </source>
</evidence>
<comment type="caution">
    <text evidence="8">The sequence shown here is derived from an EMBL/GenBank/DDBJ whole genome shotgun (WGS) entry which is preliminary data.</text>
</comment>
<dbReference type="GO" id="GO:0005829">
    <property type="term" value="C:cytosol"/>
    <property type="evidence" value="ECO:0007669"/>
    <property type="project" value="TreeGrafter"/>
</dbReference>
<dbReference type="AlphaFoldDB" id="A0AAW4KZ93"/>
<dbReference type="InterPro" id="IPR020013">
    <property type="entry name" value="Flagellar_FlgE/F/G"/>
</dbReference>
<dbReference type="GO" id="GO:0009424">
    <property type="term" value="C:bacterial-type flagellum hook"/>
    <property type="evidence" value="ECO:0007669"/>
    <property type="project" value="TreeGrafter"/>
</dbReference>
<keyword evidence="9" id="KW-1185">Reference proteome</keyword>
<dbReference type="EMBL" id="JAHCVJ010000002">
    <property type="protein sequence ID" value="MBT0663963.1"/>
    <property type="molecule type" value="Genomic_DNA"/>
</dbReference>
<dbReference type="Pfam" id="PF06429">
    <property type="entry name" value="Flg_bbr_C"/>
    <property type="match status" value="1"/>
</dbReference>
<proteinExistence type="inferred from homology"/>
<comment type="subcellular location">
    <subcellularLocation>
        <location evidence="1 5">Bacterial flagellum basal body</location>
    </subcellularLocation>
</comment>
<comment type="function">
    <text evidence="5">A flexible structure which links the flagellar filament to the drive apparatus in the basal body.</text>
</comment>
<evidence type="ECO:0000256" key="5">
    <source>
        <dbReference type="RuleBase" id="RU362116"/>
    </source>
</evidence>
<organism evidence="8 9">
    <name type="scientific">Geoanaerobacter pelophilus</name>
    <dbReference type="NCBI Taxonomy" id="60036"/>
    <lineage>
        <taxon>Bacteria</taxon>
        <taxon>Pseudomonadati</taxon>
        <taxon>Thermodesulfobacteriota</taxon>
        <taxon>Desulfuromonadia</taxon>
        <taxon>Geobacterales</taxon>
        <taxon>Geobacteraceae</taxon>
        <taxon>Geoanaerobacter</taxon>
    </lineage>
</organism>
<evidence type="ECO:0000256" key="4">
    <source>
        <dbReference type="ARBA" id="ARBA00023143"/>
    </source>
</evidence>
<dbReference type="InterPro" id="IPR011491">
    <property type="entry name" value="FlgE_D2"/>
</dbReference>
<evidence type="ECO:0000256" key="2">
    <source>
        <dbReference type="ARBA" id="ARBA00009677"/>
    </source>
</evidence>
<evidence type="ECO:0000256" key="1">
    <source>
        <dbReference type="ARBA" id="ARBA00004117"/>
    </source>
</evidence>
<accession>A0AAW4KZ93</accession>
<dbReference type="InterPro" id="IPR037058">
    <property type="entry name" value="Falgellar_hook_FlgE_sf"/>
</dbReference>
<dbReference type="NCBIfam" id="TIGR03506">
    <property type="entry name" value="FlgEFG_subfam"/>
    <property type="match status" value="1"/>
</dbReference>
<dbReference type="GO" id="GO:0009425">
    <property type="term" value="C:bacterial-type flagellum basal body"/>
    <property type="evidence" value="ECO:0007669"/>
    <property type="project" value="UniProtKB-SubCell"/>
</dbReference>
<sequence length="286" mass="29668">MDTAALANQTANITINGASQAITFGFSGLTGNAAASTAAVSATTTTPVTAFSTTDPVGTSNFSNSMTVYDSQGNPHAVTTYYRKTGVNAWDWHANVQGGTPAWVDGTMTFSTAGILTAQTPAATTPQNITFAGVTNPQPLLFDFGVNSSTQAASASIINSQIQDGYYQGSLAKIQVDQKGYVVGVYSNGQSQKLAQVALARFASTNGLSKVGGTLFEETLASGQAMISDASSPGVGKVLSNSLEQSNVDMAAQFVKLIQAQRAFSANSKTITTADEMTQELLNLKR</sequence>
<evidence type="ECO:0000256" key="3">
    <source>
        <dbReference type="ARBA" id="ARBA00019015"/>
    </source>
</evidence>
<comment type="similarity">
    <text evidence="2 5">Belongs to the flagella basal body rod proteins family.</text>
</comment>
<evidence type="ECO:0000313" key="9">
    <source>
        <dbReference type="Proteomes" id="UP000811899"/>
    </source>
</evidence>
<dbReference type="InterPro" id="IPR037925">
    <property type="entry name" value="FlgE/F/G-like"/>
</dbReference>
<dbReference type="Pfam" id="PF07559">
    <property type="entry name" value="FlgE_D2"/>
    <property type="match status" value="1"/>
</dbReference>
<dbReference type="Proteomes" id="UP000811899">
    <property type="component" value="Unassembled WGS sequence"/>
</dbReference>
<feature type="domain" description="Flagellar hook protein FlgE D2" evidence="7">
    <location>
        <begin position="42"/>
        <end position="166"/>
    </location>
</feature>
<keyword evidence="4 5" id="KW-0975">Bacterial flagellum</keyword>
<reference evidence="8 9" key="1">
    <citation type="submission" date="2021-05" db="EMBL/GenBank/DDBJ databases">
        <title>The draft genome of Geobacter pelophilus DSM 12255.</title>
        <authorList>
            <person name="Xu Z."/>
            <person name="Masuda Y."/>
            <person name="Itoh H."/>
            <person name="Senoo K."/>
        </authorList>
    </citation>
    <scope>NUCLEOTIDE SEQUENCE [LARGE SCALE GENOMIC DNA]</scope>
    <source>
        <strain evidence="8 9">DSM 12255</strain>
    </source>
</reference>
<gene>
    <name evidence="8" type="ORF">KI809_06575</name>
</gene>
<dbReference type="SUPFAM" id="SSF117143">
    <property type="entry name" value="Flagellar hook protein flgE"/>
    <property type="match status" value="1"/>
</dbReference>
<evidence type="ECO:0000313" key="8">
    <source>
        <dbReference type="EMBL" id="MBT0663963.1"/>
    </source>
</evidence>
<dbReference type="Gene3D" id="2.60.98.20">
    <property type="entry name" value="Flagellar hook protein FlgE"/>
    <property type="match status" value="1"/>
</dbReference>
<name>A0AAW4KZ93_9BACT</name>
<dbReference type="PANTHER" id="PTHR30435">
    <property type="entry name" value="FLAGELLAR PROTEIN"/>
    <property type="match status" value="1"/>
</dbReference>
<dbReference type="GO" id="GO:0071978">
    <property type="term" value="P:bacterial-type flagellum-dependent swarming motility"/>
    <property type="evidence" value="ECO:0007669"/>
    <property type="project" value="TreeGrafter"/>
</dbReference>
<dbReference type="InterPro" id="IPR010930">
    <property type="entry name" value="Flg_bb/hook_C_dom"/>
</dbReference>
<evidence type="ECO:0000259" key="6">
    <source>
        <dbReference type="Pfam" id="PF06429"/>
    </source>
</evidence>
<keyword evidence="8" id="KW-0969">Cilium</keyword>
<dbReference type="PANTHER" id="PTHR30435:SF1">
    <property type="entry name" value="FLAGELLAR HOOK PROTEIN FLGE"/>
    <property type="match status" value="1"/>
</dbReference>
<keyword evidence="8" id="KW-0966">Cell projection</keyword>
<feature type="domain" description="Flagellar basal-body/hook protein C-terminal" evidence="6">
    <location>
        <begin position="240"/>
        <end position="284"/>
    </location>
</feature>